<protein>
    <recommendedName>
        <fullName evidence="4">Adhesin domain-containing protein</fullName>
    </recommendedName>
</protein>
<name>A0A5C8V839_9FLAO</name>
<keyword evidence="1" id="KW-0732">Signal</keyword>
<dbReference type="RefSeq" id="WP_147741289.1">
    <property type="nucleotide sequence ID" value="NZ_VRUR01000001.1"/>
</dbReference>
<evidence type="ECO:0008006" key="4">
    <source>
        <dbReference type="Google" id="ProtNLM"/>
    </source>
</evidence>
<dbReference type="AlphaFoldDB" id="A0A5C8V839"/>
<reference evidence="2 3" key="1">
    <citation type="submission" date="2019-08" db="EMBL/GenBank/DDBJ databases">
        <title>Professor.</title>
        <authorList>
            <person name="Park J.S."/>
        </authorList>
    </citation>
    <scope>NUCLEOTIDE SEQUENCE [LARGE SCALE GENOMIC DNA]</scope>
    <source>
        <strain evidence="2 3">176CP5-101</strain>
    </source>
</reference>
<keyword evidence="3" id="KW-1185">Reference proteome</keyword>
<evidence type="ECO:0000313" key="3">
    <source>
        <dbReference type="Proteomes" id="UP000321456"/>
    </source>
</evidence>
<proteinExistence type="predicted"/>
<feature type="chain" id="PRO_5022721290" description="Adhesin domain-containing protein" evidence="1">
    <location>
        <begin position="20"/>
        <end position="237"/>
    </location>
</feature>
<evidence type="ECO:0000313" key="2">
    <source>
        <dbReference type="EMBL" id="TXN37400.1"/>
    </source>
</evidence>
<sequence length="237" mass="27154">MKNLVIVLTLGFISLSVHAQKIIEKNINYNNQVIDVEVKFASHIKVKTWDKSNVYFKADISTEDGKYLDLYNLKVEETNGFISISSETEKILEAFQDEWNKNRPRDGQRHYYTSDRYEFNYVLYVPKNANFSVSSINGDLSAEVIEGDFTADLINGNIDIKKYNGNLDLKTINGEIDLVMANSRLIAETIHGQIYADENLDLKVTDRHVGQKVEGNFNNASNRLRLNTINGNMYLRK</sequence>
<dbReference type="EMBL" id="VRUR01000001">
    <property type="protein sequence ID" value="TXN37400.1"/>
    <property type="molecule type" value="Genomic_DNA"/>
</dbReference>
<gene>
    <name evidence="2" type="ORF">FVB32_03700</name>
</gene>
<evidence type="ECO:0000256" key="1">
    <source>
        <dbReference type="SAM" id="SignalP"/>
    </source>
</evidence>
<dbReference type="Proteomes" id="UP000321456">
    <property type="component" value="Unassembled WGS sequence"/>
</dbReference>
<comment type="caution">
    <text evidence="2">The sequence shown here is derived from an EMBL/GenBank/DDBJ whole genome shotgun (WGS) entry which is preliminary data.</text>
</comment>
<accession>A0A5C8V839</accession>
<feature type="signal peptide" evidence="1">
    <location>
        <begin position="1"/>
        <end position="19"/>
    </location>
</feature>
<organism evidence="2 3">
    <name type="scientific">Flagellimonas hymeniacidonis</name>
    <dbReference type="NCBI Taxonomy" id="2603628"/>
    <lineage>
        <taxon>Bacteria</taxon>
        <taxon>Pseudomonadati</taxon>
        <taxon>Bacteroidota</taxon>
        <taxon>Flavobacteriia</taxon>
        <taxon>Flavobacteriales</taxon>
        <taxon>Flavobacteriaceae</taxon>
        <taxon>Flagellimonas</taxon>
    </lineage>
</organism>